<dbReference type="Proteomes" id="UP000033636">
    <property type="component" value="Unassembled WGS sequence"/>
</dbReference>
<evidence type="ECO:0000313" key="1">
    <source>
        <dbReference type="EMBL" id="MFB6490628.1"/>
    </source>
</evidence>
<dbReference type="EMBL" id="JZWT02000011">
    <property type="protein sequence ID" value="MFB6490628.1"/>
    <property type="molecule type" value="Genomic_DNA"/>
</dbReference>
<dbReference type="EC" id="2.5.1.16" evidence="1"/>
<organism evidence="1 2">
    <name type="scientific">Thermoproteus sp. AZ2</name>
    <dbReference type="NCBI Taxonomy" id="1609232"/>
    <lineage>
        <taxon>Archaea</taxon>
        <taxon>Thermoproteota</taxon>
        <taxon>Thermoprotei</taxon>
        <taxon>Thermoproteales</taxon>
        <taxon>Thermoproteaceae</taxon>
        <taxon>Thermoproteus</taxon>
    </lineage>
</organism>
<comment type="caution">
    <text evidence="1">The sequence shown here is derived from an EMBL/GenBank/DDBJ whole genome shotgun (WGS) entry which is preliminary data.</text>
</comment>
<name>A0ACC6V0Q0_9CREN</name>
<keyword evidence="1" id="KW-0808">Transferase</keyword>
<protein>
    <submittedName>
        <fullName evidence="1">Polyamine aminopropyltransferase</fullName>
        <ecNumber evidence="1">2.5.1.16</ecNumber>
    </submittedName>
</protein>
<accession>A0ACC6V0Q0</accession>
<sequence length="297" mass="33655">MLVHKGKELLSAIRPVWVETVSWHTSLAMQIEAIRLMRRTKYQEMAIIETIDFGRALVLDGFIQSTYADEPYYHEALVHPAMTAHERPRSALILGGGEGATLREILKHKTVERAVMVDIDGEVVEAAKEHLPLMHQGAFDDPRAKVVIMDGFKYVEDALARGEKYDVILMDLTDPYGPEIAQQLYSADFFKKIKGILAQGGVLTTQAGDSFFFEEEYTAVLRNISAVFKLVFEYTVWIPSFGYAVNFISASDSVDLRALTPEEVDKRLAERGVSTLFYNGRVHRALMDFGIYKRLRR</sequence>
<proteinExistence type="predicted"/>
<reference evidence="1" key="1">
    <citation type="submission" date="2024-07" db="EMBL/GenBank/DDBJ databases">
        <title>Metagenome and Metagenome-Assembled Genomes of Archaea from a hot spring from the geothermal field of Los Azufres, Mexico.</title>
        <authorList>
            <person name="Marin-Paredes R."/>
            <person name="Martinez-Romero E."/>
            <person name="Servin-Garciduenas L.E."/>
        </authorList>
    </citation>
    <scope>NUCLEOTIDE SEQUENCE</scope>
</reference>
<gene>
    <name evidence="1" type="primary">speE</name>
    <name evidence="1" type="ORF">TU35_005180</name>
</gene>
<evidence type="ECO:0000313" key="2">
    <source>
        <dbReference type="Proteomes" id="UP000033636"/>
    </source>
</evidence>